<dbReference type="EMBL" id="AMSQ01000007">
    <property type="protein sequence ID" value="EKU48183.1"/>
    <property type="molecule type" value="Genomic_DNA"/>
</dbReference>
<dbReference type="AlphaFoldDB" id="K9ALD3"/>
<dbReference type="RefSeq" id="WP_009383304.1">
    <property type="nucleotide sequence ID" value="NZ_AMSQ01000007.1"/>
</dbReference>
<proteinExistence type="predicted"/>
<feature type="transmembrane region" description="Helical" evidence="1">
    <location>
        <begin position="85"/>
        <end position="107"/>
    </location>
</feature>
<name>K9ALD3_9STAP</name>
<sequence>MQDIFKHFKWALVIMALHALTWLVMLFLLPSDIVMQKQSDGRLTYTLPKLFAFVACMGVTVFVFLLTLIPPMKNGVVIKPYRDQLIVISMQVLMLIVSLFIIINALIH</sequence>
<organism evidence="2 3">
    <name type="scientific">Staphylococcus massiliensis S46</name>
    <dbReference type="NCBI Taxonomy" id="1229783"/>
    <lineage>
        <taxon>Bacteria</taxon>
        <taxon>Bacillati</taxon>
        <taxon>Bacillota</taxon>
        <taxon>Bacilli</taxon>
        <taxon>Bacillales</taxon>
        <taxon>Staphylococcaceae</taxon>
        <taxon>Staphylococcus</taxon>
    </lineage>
</organism>
<dbReference type="STRING" id="1229783.C273_05737"/>
<comment type="caution">
    <text evidence="2">The sequence shown here is derived from an EMBL/GenBank/DDBJ whole genome shotgun (WGS) entry which is preliminary data.</text>
</comment>
<feature type="transmembrane region" description="Helical" evidence="1">
    <location>
        <begin position="50"/>
        <end position="69"/>
    </location>
</feature>
<evidence type="ECO:0000313" key="3">
    <source>
        <dbReference type="Proteomes" id="UP000009885"/>
    </source>
</evidence>
<keyword evidence="3" id="KW-1185">Reference proteome</keyword>
<reference evidence="2 3" key="1">
    <citation type="journal article" date="2013" name="Genome Announc.">
        <title>Genome Sequence of Staphylococcus massiliensis Strain S46, Isolated from the Surface of Healthy Human Skin.</title>
        <authorList>
            <person name="Srivastav R."/>
            <person name="Singh A."/>
            <person name="Jangir P.K."/>
            <person name="Kumari C."/>
            <person name="Muduli S."/>
            <person name="Sharma R."/>
        </authorList>
    </citation>
    <scope>NUCLEOTIDE SEQUENCE [LARGE SCALE GENOMIC DNA]</scope>
    <source>
        <strain evidence="2 3">S46</strain>
    </source>
</reference>
<evidence type="ECO:0000313" key="2">
    <source>
        <dbReference type="EMBL" id="EKU48183.1"/>
    </source>
</evidence>
<dbReference type="Proteomes" id="UP000009885">
    <property type="component" value="Unassembled WGS sequence"/>
</dbReference>
<keyword evidence="1" id="KW-0812">Transmembrane</keyword>
<dbReference type="PATRIC" id="fig|1229783.3.peg.1158"/>
<feature type="transmembrane region" description="Helical" evidence="1">
    <location>
        <begin position="12"/>
        <end position="30"/>
    </location>
</feature>
<keyword evidence="1" id="KW-1133">Transmembrane helix</keyword>
<gene>
    <name evidence="2" type="ORF">C273_05737</name>
</gene>
<dbReference type="OrthoDB" id="9973193at2"/>
<protein>
    <submittedName>
        <fullName evidence="2">Uncharacterized protein</fullName>
    </submittedName>
</protein>
<keyword evidence="1" id="KW-0472">Membrane</keyword>
<evidence type="ECO:0000256" key="1">
    <source>
        <dbReference type="SAM" id="Phobius"/>
    </source>
</evidence>
<accession>K9ALD3</accession>